<proteinExistence type="predicted"/>
<dbReference type="EMBL" id="CAXAMM010021114">
    <property type="protein sequence ID" value="CAK9049396.1"/>
    <property type="molecule type" value="Genomic_DNA"/>
</dbReference>
<dbReference type="Proteomes" id="UP001642464">
    <property type="component" value="Unassembled WGS sequence"/>
</dbReference>
<accession>A0ABP0MD21</accession>
<protein>
    <submittedName>
        <fullName evidence="1">Uncharacterized protein</fullName>
    </submittedName>
</protein>
<reference evidence="1 2" key="1">
    <citation type="submission" date="2024-02" db="EMBL/GenBank/DDBJ databases">
        <authorList>
            <person name="Chen Y."/>
            <person name="Shah S."/>
            <person name="Dougan E. K."/>
            <person name="Thang M."/>
            <person name="Chan C."/>
        </authorList>
    </citation>
    <scope>NUCLEOTIDE SEQUENCE [LARGE SCALE GENOMIC DNA]</scope>
</reference>
<evidence type="ECO:0000313" key="1">
    <source>
        <dbReference type="EMBL" id="CAK9049396.1"/>
    </source>
</evidence>
<feature type="non-terminal residue" evidence="1">
    <location>
        <position position="92"/>
    </location>
</feature>
<evidence type="ECO:0000313" key="2">
    <source>
        <dbReference type="Proteomes" id="UP001642464"/>
    </source>
</evidence>
<name>A0ABP0MD21_9DINO</name>
<comment type="caution">
    <text evidence="1">The sequence shown here is derived from an EMBL/GenBank/DDBJ whole genome shotgun (WGS) entry which is preliminary data.</text>
</comment>
<gene>
    <name evidence="1" type="ORF">SCF082_LOCUS27385</name>
</gene>
<organism evidence="1 2">
    <name type="scientific">Durusdinium trenchii</name>
    <dbReference type="NCBI Taxonomy" id="1381693"/>
    <lineage>
        <taxon>Eukaryota</taxon>
        <taxon>Sar</taxon>
        <taxon>Alveolata</taxon>
        <taxon>Dinophyceae</taxon>
        <taxon>Suessiales</taxon>
        <taxon>Symbiodiniaceae</taxon>
        <taxon>Durusdinium</taxon>
    </lineage>
</organism>
<sequence>MNASIPGRYGFRRRSEQRQVALERAWAEVHELVEEQSAQLHRAPHLELQWDQFHQALDPAAGDLDPQRAHRKRLQVESLASFALEMMDVGAK</sequence>
<keyword evidence="2" id="KW-1185">Reference proteome</keyword>